<dbReference type="SMART" id="SM00062">
    <property type="entry name" value="PBPb"/>
    <property type="match status" value="1"/>
</dbReference>
<reference evidence="4 5" key="1">
    <citation type="submission" date="2014-07" db="EMBL/GenBank/DDBJ databases">
        <title>Draft genome sequence of Thalassospira profundimaris S25-3-2.</title>
        <authorList>
            <person name="Lai Q."/>
            <person name="Shao Z."/>
        </authorList>
    </citation>
    <scope>NUCLEOTIDE SEQUENCE [LARGE SCALE GENOMIC DNA]</scope>
    <source>
        <strain evidence="4 5">S25-3-2</strain>
    </source>
</reference>
<feature type="domain" description="Solute-binding protein family 3/N-terminal" evidence="3">
    <location>
        <begin position="33"/>
        <end position="267"/>
    </location>
</feature>
<evidence type="ECO:0000259" key="3">
    <source>
        <dbReference type="SMART" id="SM00062"/>
    </source>
</evidence>
<dbReference type="Gene3D" id="3.40.190.10">
    <property type="entry name" value="Periplasmic binding protein-like II"/>
    <property type="match status" value="2"/>
</dbReference>
<evidence type="ECO:0000256" key="2">
    <source>
        <dbReference type="SAM" id="SignalP"/>
    </source>
</evidence>
<evidence type="ECO:0000313" key="5">
    <source>
        <dbReference type="Proteomes" id="UP000252517"/>
    </source>
</evidence>
<keyword evidence="1 2" id="KW-0732">Signal</keyword>
<evidence type="ECO:0000256" key="1">
    <source>
        <dbReference type="ARBA" id="ARBA00022729"/>
    </source>
</evidence>
<evidence type="ECO:0000313" key="4">
    <source>
        <dbReference type="EMBL" id="RCK54225.1"/>
    </source>
</evidence>
<accession>A0A367XKR3</accession>
<dbReference type="Pfam" id="PF00497">
    <property type="entry name" value="SBP_bac_3"/>
    <property type="match status" value="1"/>
</dbReference>
<proteinExistence type="predicted"/>
<name>A0A367XKR3_9PROT</name>
<dbReference type="PANTHER" id="PTHR35936">
    <property type="entry name" value="MEMBRANE-BOUND LYTIC MUREIN TRANSGLYCOSYLASE F"/>
    <property type="match status" value="1"/>
</dbReference>
<feature type="signal peptide" evidence="2">
    <location>
        <begin position="1"/>
        <end position="28"/>
    </location>
</feature>
<dbReference type="EMBL" id="JPWH01000001">
    <property type="protein sequence ID" value="RCK54225.1"/>
    <property type="molecule type" value="Genomic_DNA"/>
</dbReference>
<comment type="caution">
    <text evidence="4">The sequence shown here is derived from an EMBL/GenBank/DDBJ whole genome shotgun (WGS) entry which is preliminary data.</text>
</comment>
<dbReference type="Proteomes" id="UP000252517">
    <property type="component" value="Unassembled WGS sequence"/>
</dbReference>
<sequence length="268" mass="30015">MAGAVSRFFLLLLLASVGLVFVPLRASADDCSTLLVSGNPDYPPYLWPDPANPAELIGANAEFIKMVGREIGVEMQVRHAGPWGRVQEELRRGNIDMIAGAFYTPAREEYMDYLRPAFQGTQTRIWTLNGFPRTLHRWQDLRGLDGVTVINNSFGPVFDNFADQNLKLQEIPTLSQSLRLLELGRADYLIYEDFPVAAFLARNNMTGIMAQPVRISAEDLFITLSRNSPCNTPEMRVRLSSAIRKLLEDGVMKRLLAGNIDRWGGLVN</sequence>
<protein>
    <recommendedName>
        <fullName evidence="3">Solute-binding protein family 3/N-terminal domain-containing protein</fullName>
    </recommendedName>
</protein>
<feature type="chain" id="PRO_5016827865" description="Solute-binding protein family 3/N-terminal domain-containing protein" evidence="2">
    <location>
        <begin position="29"/>
        <end position="268"/>
    </location>
</feature>
<organism evidence="4 5">
    <name type="scientific">Thalassospira profundimaris</name>
    <dbReference type="NCBI Taxonomy" id="502049"/>
    <lineage>
        <taxon>Bacteria</taxon>
        <taxon>Pseudomonadati</taxon>
        <taxon>Pseudomonadota</taxon>
        <taxon>Alphaproteobacteria</taxon>
        <taxon>Rhodospirillales</taxon>
        <taxon>Thalassospiraceae</taxon>
        <taxon>Thalassospira</taxon>
    </lineage>
</organism>
<dbReference type="InterPro" id="IPR001638">
    <property type="entry name" value="Solute-binding_3/MltF_N"/>
</dbReference>
<dbReference type="AlphaFoldDB" id="A0A367XKR3"/>
<dbReference type="PANTHER" id="PTHR35936:SF6">
    <property type="entry name" value="AMINO ACID ABC TRANSPORTER SUBSTRATE-BINDING PAAT FAMILY PROTEIN"/>
    <property type="match status" value="1"/>
</dbReference>
<gene>
    <name evidence="4" type="ORF">TH25_02655</name>
</gene>
<dbReference type="SUPFAM" id="SSF53850">
    <property type="entry name" value="Periplasmic binding protein-like II"/>
    <property type="match status" value="1"/>
</dbReference>